<organism evidence="3 4">
    <name type="scientific">Brevibacillus panacihumi</name>
    <dbReference type="NCBI Taxonomy" id="497735"/>
    <lineage>
        <taxon>Bacteria</taxon>
        <taxon>Bacillati</taxon>
        <taxon>Bacillota</taxon>
        <taxon>Bacilli</taxon>
        <taxon>Bacillales</taxon>
        <taxon>Paenibacillaceae</taxon>
        <taxon>Brevibacillus</taxon>
    </lineage>
</organism>
<gene>
    <name evidence="3" type="ORF">EDM58_06795</name>
</gene>
<dbReference type="GO" id="GO:0016787">
    <property type="term" value="F:hydrolase activity"/>
    <property type="evidence" value="ECO:0007669"/>
    <property type="project" value="UniProtKB-KW"/>
</dbReference>
<dbReference type="PANTHER" id="PTHR43798:SF31">
    <property type="entry name" value="AB HYDROLASE SUPERFAMILY PROTEIN YCLE"/>
    <property type="match status" value="1"/>
</dbReference>
<dbReference type="PANTHER" id="PTHR43798">
    <property type="entry name" value="MONOACYLGLYCEROL LIPASE"/>
    <property type="match status" value="1"/>
</dbReference>
<protein>
    <submittedName>
        <fullName evidence="3">Alpha/beta hydrolase</fullName>
    </submittedName>
</protein>
<accession>A0A3M8D3R9</accession>
<sequence>MGYYIPVERNVNLYVEDIDPGNGKPILFIHGWPLNQEMYEYQFDQLPKLGYRCIGVGLRGYGKSDRPWTGYSYDRLADDMLAIVDTLGLDDFTLAGFSMGGAVAIRYMGRHVDHRVSKLALISAAAPVFTRRPDYPYGMTKEEVNKLIEASYQDRPQMLSDFGNLFFARYVTESFKNWFNSLGLVASGHATIQGLIALRDEDLRNDLPRIHVPTAIFHGVQDRICPFPFAQAMHAGIRDSIVIPFEKSGHGLFYCEREKFNRELAHFIG</sequence>
<dbReference type="Proteomes" id="UP000281915">
    <property type="component" value="Unassembled WGS sequence"/>
</dbReference>
<evidence type="ECO:0000256" key="1">
    <source>
        <dbReference type="ARBA" id="ARBA00022801"/>
    </source>
</evidence>
<keyword evidence="1 3" id="KW-0378">Hydrolase</keyword>
<evidence type="ECO:0000313" key="4">
    <source>
        <dbReference type="Proteomes" id="UP000281915"/>
    </source>
</evidence>
<dbReference type="PRINTS" id="PR00111">
    <property type="entry name" value="ABHYDROLASE"/>
</dbReference>
<dbReference type="RefSeq" id="WP_122912662.1">
    <property type="nucleotide sequence ID" value="NZ_RHHT01000011.1"/>
</dbReference>
<dbReference type="EMBL" id="RHHT01000011">
    <property type="protein sequence ID" value="RNB81835.1"/>
    <property type="molecule type" value="Genomic_DNA"/>
</dbReference>
<reference evidence="3 4" key="1">
    <citation type="submission" date="2018-10" db="EMBL/GenBank/DDBJ databases">
        <title>Phylogenomics of Brevibacillus.</title>
        <authorList>
            <person name="Dunlap C."/>
        </authorList>
    </citation>
    <scope>NUCLEOTIDE SEQUENCE [LARGE SCALE GENOMIC DNA]</scope>
    <source>
        <strain evidence="3 4">JCM 15085</strain>
    </source>
</reference>
<comment type="caution">
    <text evidence="3">The sequence shown here is derived from an EMBL/GenBank/DDBJ whole genome shotgun (WGS) entry which is preliminary data.</text>
</comment>
<dbReference type="InterPro" id="IPR029058">
    <property type="entry name" value="AB_hydrolase_fold"/>
</dbReference>
<dbReference type="GO" id="GO:0016020">
    <property type="term" value="C:membrane"/>
    <property type="evidence" value="ECO:0007669"/>
    <property type="project" value="TreeGrafter"/>
</dbReference>
<evidence type="ECO:0000313" key="3">
    <source>
        <dbReference type="EMBL" id="RNB81835.1"/>
    </source>
</evidence>
<proteinExistence type="predicted"/>
<evidence type="ECO:0000259" key="2">
    <source>
        <dbReference type="Pfam" id="PF00561"/>
    </source>
</evidence>
<dbReference type="InterPro" id="IPR000073">
    <property type="entry name" value="AB_hydrolase_1"/>
</dbReference>
<feature type="domain" description="AB hydrolase-1" evidence="2">
    <location>
        <begin position="24"/>
        <end position="135"/>
    </location>
</feature>
<dbReference type="Gene3D" id="3.40.50.1820">
    <property type="entry name" value="alpha/beta hydrolase"/>
    <property type="match status" value="1"/>
</dbReference>
<name>A0A3M8D3R9_9BACL</name>
<dbReference type="Pfam" id="PF00561">
    <property type="entry name" value="Abhydrolase_1"/>
    <property type="match status" value="1"/>
</dbReference>
<dbReference type="InterPro" id="IPR050266">
    <property type="entry name" value="AB_hydrolase_sf"/>
</dbReference>
<dbReference type="AlphaFoldDB" id="A0A3M8D3R9"/>
<dbReference type="SUPFAM" id="SSF53474">
    <property type="entry name" value="alpha/beta-Hydrolases"/>
    <property type="match status" value="1"/>
</dbReference>